<reference evidence="2" key="1">
    <citation type="submission" date="2019-03" db="EMBL/GenBank/DDBJ databases">
        <title>Long read genome sequence of the mycoparasitic Pythium oligandrum ATCC 38472 isolated from sugarbeet rhizosphere.</title>
        <authorList>
            <person name="Gaulin E."/>
        </authorList>
    </citation>
    <scope>NUCLEOTIDE SEQUENCE</scope>
    <source>
        <strain evidence="2">ATCC 38472_TT</strain>
    </source>
</reference>
<dbReference type="InterPro" id="IPR049192">
    <property type="entry name" value="DUF4246_C"/>
</dbReference>
<evidence type="ECO:0000313" key="2">
    <source>
        <dbReference type="EMBL" id="TMW56840.1"/>
    </source>
</evidence>
<keyword evidence="3" id="KW-1185">Reference proteome</keyword>
<dbReference type="EMBL" id="SPLM01000145">
    <property type="protein sequence ID" value="TMW56840.1"/>
    <property type="molecule type" value="Genomic_DNA"/>
</dbReference>
<evidence type="ECO:0000313" key="3">
    <source>
        <dbReference type="Proteomes" id="UP000794436"/>
    </source>
</evidence>
<sequence>MVIRRETIRLAPHTSRTPTSWLCEWTKNATQPLYATALVVCGLDHISGPGVRFRDRAYGYTQRRPYKISTFWEDPAAAIYRNDGDPYAPVTAHFGRAIVFPVELQYRIDSLKLIDPARAGALTLLVVGMVDDPTVDLGPDRPLVPSFKTESPEFYQCASRIVGLSVSSYESERWEHYKTHLEPA</sequence>
<name>A0A8K1C5Q5_PYTOL</name>
<comment type="caution">
    <text evidence="2">The sequence shown here is derived from an EMBL/GenBank/DDBJ whole genome shotgun (WGS) entry which is preliminary data.</text>
</comment>
<dbReference type="Proteomes" id="UP000794436">
    <property type="component" value="Unassembled WGS sequence"/>
</dbReference>
<accession>A0A8K1C5Q5</accession>
<gene>
    <name evidence="2" type="ORF">Poli38472_006850</name>
</gene>
<protein>
    <recommendedName>
        <fullName evidence="1">DUF4246 domain-containing protein</fullName>
    </recommendedName>
</protein>
<dbReference type="Pfam" id="PF14033">
    <property type="entry name" value="DUF4246"/>
    <property type="match status" value="1"/>
</dbReference>
<organism evidence="2 3">
    <name type="scientific">Pythium oligandrum</name>
    <name type="common">Mycoparasitic fungus</name>
    <dbReference type="NCBI Taxonomy" id="41045"/>
    <lineage>
        <taxon>Eukaryota</taxon>
        <taxon>Sar</taxon>
        <taxon>Stramenopiles</taxon>
        <taxon>Oomycota</taxon>
        <taxon>Peronosporomycetes</taxon>
        <taxon>Pythiales</taxon>
        <taxon>Pythiaceae</taxon>
        <taxon>Pythium</taxon>
    </lineage>
</organism>
<proteinExistence type="predicted"/>
<dbReference type="AlphaFoldDB" id="A0A8K1C5Q5"/>
<feature type="domain" description="DUF4246" evidence="1">
    <location>
        <begin position="2"/>
        <end position="131"/>
    </location>
</feature>
<evidence type="ECO:0000259" key="1">
    <source>
        <dbReference type="Pfam" id="PF14033"/>
    </source>
</evidence>